<keyword evidence="3" id="KW-1185">Reference proteome</keyword>
<dbReference type="AlphaFoldDB" id="A0AAD9U7K3"/>
<sequence length="70" mass="7315">MVHTDTVQLHGLGGHGPNTVQCWATTLASGDRRPNSQKTGDTGPLKTGCPRVYQEAAGSPIAVVFAINVE</sequence>
<protein>
    <submittedName>
        <fullName evidence="2">Uncharacterized protein</fullName>
    </submittedName>
</protein>
<dbReference type="EMBL" id="JANJYI010000005">
    <property type="protein sequence ID" value="KAK2648889.1"/>
    <property type="molecule type" value="Genomic_DNA"/>
</dbReference>
<evidence type="ECO:0000313" key="3">
    <source>
        <dbReference type="Proteomes" id="UP001280121"/>
    </source>
</evidence>
<accession>A0AAD9U7K3</accession>
<feature type="region of interest" description="Disordered" evidence="1">
    <location>
        <begin position="26"/>
        <end position="47"/>
    </location>
</feature>
<gene>
    <name evidence="2" type="ORF">Ddye_016378</name>
</gene>
<dbReference type="Proteomes" id="UP001280121">
    <property type="component" value="Unassembled WGS sequence"/>
</dbReference>
<comment type="caution">
    <text evidence="2">The sequence shown here is derived from an EMBL/GenBank/DDBJ whole genome shotgun (WGS) entry which is preliminary data.</text>
</comment>
<organism evidence="2 3">
    <name type="scientific">Dipteronia dyeriana</name>
    <dbReference type="NCBI Taxonomy" id="168575"/>
    <lineage>
        <taxon>Eukaryota</taxon>
        <taxon>Viridiplantae</taxon>
        <taxon>Streptophyta</taxon>
        <taxon>Embryophyta</taxon>
        <taxon>Tracheophyta</taxon>
        <taxon>Spermatophyta</taxon>
        <taxon>Magnoliopsida</taxon>
        <taxon>eudicotyledons</taxon>
        <taxon>Gunneridae</taxon>
        <taxon>Pentapetalae</taxon>
        <taxon>rosids</taxon>
        <taxon>malvids</taxon>
        <taxon>Sapindales</taxon>
        <taxon>Sapindaceae</taxon>
        <taxon>Hippocastanoideae</taxon>
        <taxon>Acereae</taxon>
        <taxon>Dipteronia</taxon>
    </lineage>
</organism>
<evidence type="ECO:0000313" key="2">
    <source>
        <dbReference type="EMBL" id="KAK2648889.1"/>
    </source>
</evidence>
<reference evidence="2" key="1">
    <citation type="journal article" date="2023" name="Plant J.">
        <title>Genome sequences and population genomics provide insights into the demographic history, inbreeding, and mutation load of two 'living fossil' tree species of Dipteronia.</title>
        <authorList>
            <person name="Feng Y."/>
            <person name="Comes H.P."/>
            <person name="Chen J."/>
            <person name="Zhu S."/>
            <person name="Lu R."/>
            <person name="Zhang X."/>
            <person name="Li P."/>
            <person name="Qiu J."/>
            <person name="Olsen K.M."/>
            <person name="Qiu Y."/>
        </authorList>
    </citation>
    <scope>NUCLEOTIDE SEQUENCE</scope>
    <source>
        <strain evidence="2">KIB01</strain>
    </source>
</reference>
<evidence type="ECO:0000256" key="1">
    <source>
        <dbReference type="SAM" id="MobiDB-lite"/>
    </source>
</evidence>
<name>A0AAD9U7K3_9ROSI</name>
<proteinExistence type="predicted"/>